<proteinExistence type="predicted"/>
<comment type="caution">
    <text evidence="1">The sequence shown here is derived from an EMBL/GenBank/DDBJ whole genome shotgun (WGS) entry which is preliminary data.</text>
</comment>
<accession>X8E041</accession>
<name>X8E041_MYCXE</name>
<gene>
    <name evidence="1" type="ORF">I553_9356</name>
</gene>
<organism evidence="1">
    <name type="scientific">Mycobacterium xenopi 4042</name>
    <dbReference type="NCBI Taxonomy" id="1299334"/>
    <lineage>
        <taxon>Bacteria</taxon>
        <taxon>Bacillati</taxon>
        <taxon>Actinomycetota</taxon>
        <taxon>Actinomycetes</taxon>
        <taxon>Mycobacteriales</taxon>
        <taxon>Mycobacteriaceae</taxon>
        <taxon>Mycobacterium</taxon>
    </lineage>
</organism>
<evidence type="ECO:0000313" key="1">
    <source>
        <dbReference type="EMBL" id="EUA73200.1"/>
    </source>
</evidence>
<reference evidence="1" key="1">
    <citation type="submission" date="2014-01" db="EMBL/GenBank/DDBJ databases">
        <authorList>
            <person name="Brown-Elliot B."/>
            <person name="Wallace R."/>
            <person name="Lenaerts A."/>
            <person name="Ordway D."/>
            <person name="DeGroote M.A."/>
            <person name="Parker T."/>
            <person name="Sizemore C."/>
            <person name="Tallon L.J."/>
            <person name="Sadzewicz L.K."/>
            <person name="Sengamalay N."/>
            <person name="Fraser C.M."/>
            <person name="Hine E."/>
            <person name="Shefchek K.A."/>
            <person name="Das S.P."/>
            <person name="Tettelin H."/>
        </authorList>
    </citation>
    <scope>NUCLEOTIDE SEQUENCE [LARGE SCALE GENOMIC DNA]</scope>
    <source>
        <strain evidence="1">4042</strain>
    </source>
</reference>
<dbReference type="EMBL" id="JAOB01000011">
    <property type="protein sequence ID" value="EUA73200.1"/>
    <property type="molecule type" value="Genomic_DNA"/>
</dbReference>
<dbReference type="AlphaFoldDB" id="X8E041"/>
<sequence>MDGRPLRAQCSELARVVVGDLGRVEAAHAVGDFLRPAKAVSIGTCWSSSIPTSNAKGFELSSASAAAS</sequence>
<protein>
    <submittedName>
        <fullName evidence="1">Uncharacterized protein</fullName>
    </submittedName>
</protein>